<evidence type="ECO:0000256" key="4">
    <source>
        <dbReference type="ARBA" id="ARBA00023002"/>
    </source>
</evidence>
<evidence type="ECO:0000256" key="2">
    <source>
        <dbReference type="ARBA" id="ARBA00007005"/>
    </source>
</evidence>
<dbReference type="GO" id="GO:0016509">
    <property type="term" value="F:long-chain (3S)-3-hydroxyacyl-CoA dehydrogenase (NAD+) activity"/>
    <property type="evidence" value="ECO:0007669"/>
    <property type="project" value="TreeGrafter"/>
</dbReference>
<dbReference type="Pfam" id="PF00378">
    <property type="entry name" value="ECH_1"/>
    <property type="match status" value="1"/>
</dbReference>
<dbReference type="Gene3D" id="3.90.226.10">
    <property type="entry name" value="2-enoyl-CoA Hydratase, Chain A, domain 1"/>
    <property type="match status" value="1"/>
</dbReference>
<keyword evidence="11" id="KW-0413">Isomerase</keyword>
<dbReference type="CDD" id="cd06558">
    <property type="entry name" value="crotonase-like"/>
    <property type="match status" value="1"/>
</dbReference>
<dbReference type="InterPro" id="IPR001753">
    <property type="entry name" value="Enoyl-CoA_hydra/iso"/>
</dbReference>
<dbReference type="GO" id="GO:0006635">
    <property type="term" value="P:fatty acid beta-oxidation"/>
    <property type="evidence" value="ECO:0007669"/>
    <property type="project" value="UniProtKB-UniPathway"/>
</dbReference>
<comment type="pathway">
    <text evidence="1">Lipid metabolism; fatty acid beta-oxidation.</text>
</comment>
<dbReference type="UniPathway" id="UPA00659"/>
<evidence type="ECO:0000256" key="6">
    <source>
        <dbReference type="ARBA" id="ARBA00023098"/>
    </source>
</evidence>
<sequence length="735" mass="78565">MNLKNFSFETDADGIATIIWDMPGKTTNLIDESAMDDLDAIAERLATDAGIRGAILTSAKEGFCGGADISMLTGLNLLVSEAGRDPEAVEKLYNGVSRLSRVIRKIETCGKPVVAALPGTAVGGGYEIALGCHHRIAAKVPRARYGLPEGKIGLLPGAGGTQRLARLLGASEALQLMLKGTIPKMSGALGARLIDKVVPKGRLLAEARKWILANPGAAAPWDIKGFRIPGGPPYSKSGMMTFAAANAIYRRETYDNYPGLRALMKAVYDGLLVDIDTALRIEARLFAHVLMTPEARNMMRTLFFSMRELGRGARRPAGVKTKKLRKIGIIGAGLMGAGIAHVTAAAGLRAVLLDRDLEAAEKGKAHTAKAITKRIAQGRATSKEREAVLARIHASDTYADLRGCDLVIEAVFENRDIKTEVSARAEAVLGRGTIYASNTSTLPITSLAATSKRPENFVGIHFFSPVERMMLVEIIIGEQTGDTALATALDFVSAIGKTPIVVQDSRGFYTSRVVGTYISEGHAMLMEGVPAAMIENLGRIAGMPMGPLALNDEVAIDLALKITRATKADLGPAYPGAPGDALLEAMVETHGRLGHKNRKGFYDYPKIGKKTLWPGLAKLLPPVKPPEDFDAEEIKQRLLVIQALETARCFEDGILTDVRDADVGGILGFGFAPFSGGPLSYIDMVGTGDFVARCKALETKFGPRFKPSALLIEMAARGESFYGRFAPEKPAREAA</sequence>
<feature type="domain" description="3-hydroxyacyl-CoA dehydrogenase C-terminal" evidence="9">
    <location>
        <begin position="507"/>
        <end position="604"/>
    </location>
</feature>
<dbReference type="GO" id="GO:0008692">
    <property type="term" value="F:3-hydroxybutyryl-CoA epimerase activity"/>
    <property type="evidence" value="ECO:0007669"/>
    <property type="project" value="UniProtKB-EC"/>
</dbReference>
<dbReference type="SUPFAM" id="SSF48179">
    <property type="entry name" value="6-phosphogluconate dehydrogenase C-terminal domain-like"/>
    <property type="match status" value="2"/>
</dbReference>
<dbReference type="AlphaFoldDB" id="A0A3B0T3W4"/>
<dbReference type="InterPro" id="IPR006108">
    <property type="entry name" value="3HC_DH_C"/>
</dbReference>
<name>A0A3B0T3W4_9ZZZZ</name>
<dbReference type="GO" id="GO:0070403">
    <property type="term" value="F:NAD+ binding"/>
    <property type="evidence" value="ECO:0007669"/>
    <property type="project" value="InterPro"/>
</dbReference>
<reference evidence="11" key="1">
    <citation type="submission" date="2018-06" db="EMBL/GenBank/DDBJ databases">
        <authorList>
            <person name="Zhirakovskaya E."/>
        </authorList>
    </citation>
    <scope>NUCLEOTIDE SEQUENCE</scope>
</reference>
<evidence type="ECO:0000256" key="3">
    <source>
        <dbReference type="ARBA" id="ARBA00022832"/>
    </source>
</evidence>
<evidence type="ECO:0000259" key="9">
    <source>
        <dbReference type="Pfam" id="PF00725"/>
    </source>
</evidence>
<dbReference type="SUPFAM" id="SSF52096">
    <property type="entry name" value="ClpP/crotonase"/>
    <property type="match status" value="1"/>
</dbReference>
<evidence type="ECO:0000313" key="11">
    <source>
        <dbReference type="EMBL" id="VAW13451.1"/>
    </source>
</evidence>
<accession>A0A3B0T3W4</accession>
<dbReference type="InterPro" id="IPR029045">
    <property type="entry name" value="ClpP/crotonase-like_dom_sf"/>
</dbReference>
<dbReference type="InterPro" id="IPR050136">
    <property type="entry name" value="FA_oxidation_alpha_subunit"/>
</dbReference>
<evidence type="ECO:0000256" key="1">
    <source>
        <dbReference type="ARBA" id="ARBA00005005"/>
    </source>
</evidence>
<dbReference type="EC" id="4.2.1.17" evidence="11"/>
<dbReference type="GO" id="GO:0004300">
    <property type="term" value="F:enoyl-CoA hydratase activity"/>
    <property type="evidence" value="ECO:0007669"/>
    <property type="project" value="UniProtKB-EC"/>
</dbReference>
<evidence type="ECO:0000256" key="5">
    <source>
        <dbReference type="ARBA" id="ARBA00023027"/>
    </source>
</evidence>
<keyword evidence="3" id="KW-0276">Fatty acid metabolism</keyword>
<proteinExistence type="inferred from homology"/>
<dbReference type="InterPro" id="IPR036291">
    <property type="entry name" value="NAD(P)-bd_dom_sf"/>
</dbReference>
<keyword evidence="8" id="KW-0511">Multifunctional enzyme</keyword>
<organism evidence="11">
    <name type="scientific">hydrothermal vent metagenome</name>
    <dbReference type="NCBI Taxonomy" id="652676"/>
    <lineage>
        <taxon>unclassified sequences</taxon>
        <taxon>metagenomes</taxon>
        <taxon>ecological metagenomes</taxon>
    </lineage>
</organism>
<dbReference type="InterPro" id="IPR008927">
    <property type="entry name" value="6-PGluconate_DH-like_C_sf"/>
</dbReference>
<dbReference type="FunFam" id="3.40.50.720:FF:000009">
    <property type="entry name" value="Fatty oxidation complex, alpha subunit"/>
    <property type="match status" value="1"/>
</dbReference>
<gene>
    <name evidence="11" type="ORF">MNBD_ALPHA09-2132</name>
</gene>
<dbReference type="PANTHER" id="PTHR43612:SF3">
    <property type="entry name" value="TRIFUNCTIONAL ENZYME SUBUNIT ALPHA, MITOCHONDRIAL"/>
    <property type="match status" value="1"/>
</dbReference>
<evidence type="ECO:0000259" key="10">
    <source>
        <dbReference type="Pfam" id="PF02737"/>
    </source>
</evidence>
<keyword evidence="7 11" id="KW-0456">Lyase</keyword>
<comment type="similarity">
    <text evidence="2">In the central section; belongs to the 3-hydroxyacyl-CoA dehydrogenase family.</text>
</comment>
<evidence type="ECO:0000256" key="7">
    <source>
        <dbReference type="ARBA" id="ARBA00023239"/>
    </source>
</evidence>
<dbReference type="EC" id="5.1.2.3" evidence="11"/>
<dbReference type="Gene3D" id="1.10.1040.50">
    <property type="match status" value="1"/>
</dbReference>
<protein>
    <submittedName>
        <fullName evidence="11">Enoyl-CoA hydratase [isoleucine degradation] / 3-hydroxyacyl-CoA dehydrogenase / 3-hydroxybutyryl-CoA epimerase</fullName>
        <ecNumber evidence="11">1.1.1.35</ecNumber>
        <ecNumber evidence="11">4.2.1.17</ecNumber>
        <ecNumber evidence="11">5.1.2.3</ecNumber>
    </submittedName>
</protein>
<keyword evidence="4 11" id="KW-0560">Oxidoreductase</keyword>
<keyword evidence="6" id="KW-0443">Lipid metabolism</keyword>
<dbReference type="EMBL" id="UOEM01000061">
    <property type="protein sequence ID" value="VAW13451.1"/>
    <property type="molecule type" value="Genomic_DNA"/>
</dbReference>
<dbReference type="Pfam" id="PF02737">
    <property type="entry name" value="3HCDH_N"/>
    <property type="match status" value="1"/>
</dbReference>
<dbReference type="Gene3D" id="3.40.50.720">
    <property type="entry name" value="NAD(P)-binding Rossmann-like Domain"/>
    <property type="match status" value="1"/>
</dbReference>
<evidence type="ECO:0000256" key="8">
    <source>
        <dbReference type="ARBA" id="ARBA00023268"/>
    </source>
</evidence>
<dbReference type="PANTHER" id="PTHR43612">
    <property type="entry name" value="TRIFUNCTIONAL ENZYME SUBUNIT ALPHA"/>
    <property type="match status" value="1"/>
</dbReference>
<dbReference type="Pfam" id="PF00725">
    <property type="entry name" value="3HCDH"/>
    <property type="match status" value="1"/>
</dbReference>
<dbReference type="SUPFAM" id="SSF51735">
    <property type="entry name" value="NAD(P)-binding Rossmann-fold domains"/>
    <property type="match status" value="1"/>
</dbReference>
<keyword evidence="5" id="KW-0520">NAD</keyword>
<dbReference type="EC" id="1.1.1.35" evidence="11"/>
<dbReference type="InterPro" id="IPR006176">
    <property type="entry name" value="3-OHacyl-CoA_DH_NAD-bd"/>
</dbReference>
<feature type="domain" description="3-hydroxyacyl-CoA dehydrogenase NAD binding" evidence="10">
    <location>
        <begin position="326"/>
        <end position="504"/>
    </location>
</feature>